<sequence length="440" mass="50279">MDDFFAESAVLGSILLKPDCLDEIAFLEPRDFSQKRYELIFQVMRYLHEHDRPVDVVTIAGHFNKHNRLEDMGSISDLTALASSVPTASNVRSYAEIVRSRAHKRRGRLLADKIVEATNEDYESDEDYFAAVESLVDDLRPAAESEMVGLGDTRDDYFRHIRSKAEKLLSPYKLFNEWAGGLWRGWLFILAGRPGAGKTAKALQYAYGIAKHNPDAGPVLIFSQEMDRNELIDRLVSMVSQVNYRRLINKGGTEGFTDNEWDRINRAYDEVSRLPIFIRDSAGVTIQEVRATARRFRKRYGKLAAIIVDYLQIMEIPQRKNETRAAAIGRVTTTAKQTARQLKCVFMLLSQLSRSSESRDEPKLSDLKESGSIEQDADVVEFLWDTDEMNGSAKVVQSIFAKGRNIGTKKFRLAFEWWIQRFVELEPKEVPTGERKAHRK</sequence>
<dbReference type="GO" id="GO:0016787">
    <property type="term" value="F:hydrolase activity"/>
    <property type="evidence" value="ECO:0007669"/>
    <property type="project" value="UniProtKB-KW"/>
</dbReference>
<keyword evidence="6" id="KW-0067">ATP-binding</keyword>
<keyword evidence="3" id="KW-0547">Nucleotide-binding</keyword>
<evidence type="ECO:0000256" key="8">
    <source>
        <dbReference type="ARBA" id="ARBA00023235"/>
    </source>
</evidence>
<gene>
    <name evidence="12" type="ORF">H4Q31_01255</name>
</gene>
<keyword evidence="4" id="KW-0378">Hydrolase</keyword>
<protein>
    <recommendedName>
        <fullName evidence="9">DNA 5'-3' helicase</fullName>
        <ecNumber evidence="9">5.6.2.3</ecNumber>
    </recommendedName>
</protein>
<dbReference type="Proteomes" id="UP000574133">
    <property type="component" value="Unassembled WGS sequence"/>
</dbReference>
<accession>A0A841T944</accession>
<feature type="domain" description="SF4 helicase" evidence="11">
    <location>
        <begin position="161"/>
        <end position="429"/>
    </location>
</feature>
<evidence type="ECO:0000256" key="1">
    <source>
        <dbReference type="ARBA" id="ARBA00008428"/>
    </source>
</evidence>
<organism evidence="12 13">
    <name type="scientific">Cohnella lubricantis</name>
    <dbReference type="NCBI Taxonomy" id="2163172"/>
    <lineage>
        <taxon>Bacteria</taxon>
        <taxon>Bacillati</taxon>
        <taxon>Bacillota</taxon>
        <taxon>Bacilli</taxon>
        <taxon>Bacillales</taxon>
        <taxon>Paenibacillaceae</taxon>
        <taxon>Cohnella</taxon>
    </lineage>
</organism>
<evidence type="ECO:0000256" key="3">
    <source>
        <dbReference type="ARBA" id="ARBA00022741"/>
    </source>
</evidence>
<dbReference type="SUPFAM" id="SSF52540">
    <property type="entry name" value="P-loop containing nucleoside triphosphate hydrolases"/>
    <property type="match status" value="1"/>
</dbReference>
<evidence type="ECO:0000256" key="6">
    <source>
        <dbReference type="ARBA" id="ARBA00022840"/>
    </source>
</evidence>
<evidence type="ECO:0000256" key="2">
    <source>
        <dbReference type="ARBA" id="ARBA00022705"/>
    </source>
</evidence>
<keyword evidence="7" id="KW-0238">DNA-binding</keyword>
<dbReference type="InterPro" id="IPR007694">
    <property type="entry name" value="DNA_helicase_DnaB-like_C"/>
</dbReference>
<comment type="catalytic activity">
    <reaction evidence="10">
        <text>ATP + H2O = ADP + phosphate + H(+)</text>
        <dbReference type="Rhea" id="RHEA:13065"/>
        <dbReference type="ChEBI" id="CHEBI:15377"/>
        <dbReference type="ChEBI" id="CHEBI:15378"/>
        <dbReference type="ChEBI" id="CHEBI:30616"/>
        <dbReference type="ChEBI" id="CHEBI:43474"/>
        <dbReference type="ChEBI" id="CHEBI:456216"/>
        <dbReference type="EC" id="5.6.2.3"/>
    </reaction>
</comment>
<dbReference type="SUPFAM" id="SSF48024">
    <property type="entry name" value="N-terminal domain of DnaB helicase"/>
    <property type="match status" value="1"/>
</dbReference>
<dbReference type="Gene3D" id="3.40.50.300">
    <property type="entry name" value="P-loop containing nucleotide triphosphate hydrolases"/>
    <property type="match status" value="1"/>
</dbReference>
<dbReference type="InterPro" id="IPR036185">
    <property type="entry name" value="DNA_heli_DnaB-like_N_sf"/>
</dbReference>
<dbReference type="GO" id="GO:0005829">
    <property type="term" value="C:cytosol"/>
    <property type="evidence" value="ECO:0007669"/>
    <property type="project" value="TreeGrafter"/>
</dbReference>
<dbReference type="GO" id="GO:0003677">
    <property type="term" value="F:DNA binding"/>
    <property type="evidence" value="ECO:0007669"/>
    <property type="project" value="UniProtKB-KW"/>
</dbReference>
<evidence type="ECO:0000313" key="13">
    <source>
        <dbReference type="Proteomes" id="UP000574133"/>
    </source>
</evidence>
<dbReference type="Gene3D" id="1.10.860.10">
    <property type="entry name" value="DNAb Helicase, Chain A"/>
    <property type="match status" value="1"/>
</dbReference>
<dbReference type="PANTHER" id="PTHR30153">
    <property type="entry name" value="REPLICATIVE DNA HELICASE DNAB"/>
    <property type="match status" value="1"/>
</dbReference>
<dbReference type="GO" id="GO:0043139">
    <property type="term" value="F:5'-3' DNA helicase activity"/>
    <property type="evidence" value="ECO:0007669"/>
    <property type="project" value="UniProtKB-EC"/>
</dbReference>
<evidence type="ECO:0000256" key="5">
    <source>
        <dbReference type="ARBA" id="ARBA00022806"/>
    </source>
</evidence>
<evidence type="ECO:0000256" key="10">
    <source>
        <dbReference type="ARBA" id="ARBA00048954"/>
    </source>
</evidence>
<dbReference type="PANTHER" id="PTHR30153:SF2">
    <property type="entry name" value="REPLICATIVE DNA HELICASE"/>
    <property type="match status" value="1"/>
</dbReference>
<dbReference type="AlphaFoldDB" id="A0A841T944"/>
<comment type="caution">
    <text evidence="12">The sequence shown here is derived from an EMBL/GenBank/DDBJ whole genome shotgun (WGS) entry which is preliminary data.</text>
</comment>
<comment type="similarity">
    <text evidence="1">Belongs to the helicase family. DnaB subfamily.</text>
</comment>
<keyword evidence="5" id="KW-0347">Helicase</keyword>
<dbReference type="GO" id="GO:0005524">
    <property type="term" value="F:ATP binding"/>
    <property type="evidence" value="ECO:0007669"/>
    <property type="project" value="UniProtKB-KW"/>
</dbReference>
<keyword evidence="8" id="KW-0413">Isomerase</keyword>
<keyword evidence="2" id="KW-0235">DNA replication</keyword>
<dbReference type="PROSITE" id="PS51199">
    <property type="entry name" value="SF4_HELICASE"/>
    <property type="match status" value="1"/>
</dbReference>
<dbReference type="InterPro" id="IPR016136">
    <property type="entry name" value="DNA_helicase_N/primase_C"/>
</dbReference>
<evidence type="ECO:0000256" key="7">
    <source>
        <dbReference type="ARBA" id="ARBA00023125"/>
    </source>
</evidence>
<dbReference type="Pfam" id="PF03796">
    <property type="entry name" value="DnaB_C"/>
    <property type="match status" value="1"/>
</dbReference>
<proteinExistence type="inferred from homology"/>
<evidence type="ECO:0000256" key="4">
    <source>
        <dbReference type="ARBA" id="ARBA00022801"/>
    </source>
</evidence>
<dbReference type="EC" id="5.6.2.3" evidence="9"/>
<dbReference type="Pfam" id="PF00772">
    <property type="entry name" value="DnaB"/>
    <property type="match status" value="1"/>
</dbReference>
<dbReference type="EMBL" id="JACJVN010000007">
    <property type="protein sequence ID" value="MBB6675948.1"/>
    <property type="molecule type" value="Genomic_DNA"/>
</dbReference>
<reference evidence="12 13" key="1">
    <citation type="submission" date="2020-08" db="EMBL/GenBank/DDBJ databases">
        <title>Cohnella phylogeny.</title>
        <authorList>
            <person name="Dunlap C."/>
        </authorList>
    </citation>
    <scope>NUCLEOTIDE SEQUENCE [LARGE SCALE GENOMIC DNA]</scope>
    <source>
        <strain evidence="12 13">DSM 103658</strain>
    </source>
</reference>
<evidence type="ECO:0000256" key="9">
    <source>
        <dbReference type="ARBA" id="ARBA00044969"/>
    </source>
</evidence>
<name>A0A841T944_9BACL</name>
<dbReference type="GO" id="GO:0006260">
    <property type="term" value="P:DNA replication"/>
    <property type="evidence" value="ECO:0007669"/>
    <property type="project" value="UniProtKB-KW"/>
</dbReference>
<evidence type="ECO:0000313" key="12">
    <source>
        <dbReference type="EMBL" id="MBB6675948.1"/>
    </source>
</evidence>
<keyword evidence="13" id="KW-1185">Reference proteome</keyword>
<evidence type="ECO:0000259" key="11">
    <source>
        <dbReference type="PROSITE" id="PS51199"/>
    </source>
</evidence>
<dbReference type="InterPro" id="IPR027417">
    <property type="entry name" value="P-loop_NTPase"/>
</dbReference>
<dbReference type="InterPro" id="IPR007693">
    <property type="entry name" value="DNA_helicase_DnaB-like_N"/>
</dbReference>